<evidence type="ECO:0008006" key="3">
    <source>
        <dbReference type="Google" id="ProtNLM"/>
    </source>
</evidence>
<reference evidence="1 2" key="1">
    <citation type="submission" date="2017-12" db="EMBL/GenBank/DDBJ databases">
        <title>Phylogenetic diversity of female urinary microbiome.</title>
        <authorList>
            <person name="Thomas-White K."/>
            <person name="Wolfe A.J."/>
        </authorList>
    </citation>
    <scope>NUCLEOTIDE SEQUENCE [LARGE SCALE GENOMIC DNA]</scope>
    <source>
        <strain evidence="1 2">UMB0416</strain>
    </source>
</reference>
<dbReference type="Gene3D" id="3.40.1760.10">
    <property type="entry name" value="YfbM-like super family"/>
    <property type="match status" value="1"/>
</dbReference>
<comment type="caution">
    <text evidence="1">The sequence shown here is derived from an EMBL/GenBank/DDBJ whole genome shotgun (WGS) entry which is preliminary data.</text>
</comment>
<dbReference type="Proteomes" id="UP000234914">
    <property type="component" value="Unassembled WGS sequence"/>
</dbReference>
<dbReference type="RefSeq" id="WP_101964833.1">
    <property type="nucleotide sequence ID" value="NZ_JAHXPO010000007.1"/>
</dbReference>
<dbReference type="Pfam" id="PF08974">
    <property type="entry name" value="DUF1877"/>
    <property type="match status" value="1"/>
</dbReference>
<evidence type="ECO:0000313" key="1">
    <source>
        <dbReference type="EMBL" id="PKZ68164.1"/>
    </source>
</evidence>
<protein>
    <recommendedName>
        <fullName evidence="3">DUF1877 family protein</fullName>
    </recommendedName>
</protein>
<organism evidence="1 2">
    <name type="scientific">Faucicola osloensis</name>
    <name type="common">Moraxella osloensis</name>
    <dbReference type="NCBI Taxonomy" id="34062"/>
    <lineage>
        <taxon>Bacteria</taxon>
        <taxon>Pseudomonadati</taxon>
        <taxon>Pseudomonadota</taxon>
        <taxon>Gammaproteobacteria</taxon>
        <taxon>Moraxellales</taxon>
        <taxon>Moraxellaceae</taxon>
        <taxon>Faucicola</taxon>
    </lineage>
</organism>
<name>A0A2I1RGC0_FAUOS</name>
<dbReference type="SUPFAM" id="SSF111069">
    <property type="entry name" value="Hypothetical protein yfbM"/>
    <property type="match status" value="1"/>
</dbReference>
<dbReference type="AlphaFoldDB" id="A0A2I1RGC0"/>
<proteinExistence type="predicted"/>
<gene>
    <name evidence="1" type="ORF">CYJ96_09510</name>
</gene>
<dbReference type="InterPro" id="IPR035944">
    <property type="entry name" value="YfbM-like_sf"/>
</dbReference>
<evidence type="ECO:0000313" key="2">
    <source>
        <dbReference type="Proteomes" id="UP000234914"/>
    </source>
</evidence>
<dbReference type="EMBL" id="PKJS01000012">
    <property type="protein sequence ID" value="PKZ68164.1"/>
    <property type="molecule type" value="Genomic_DNA"/>
</dbReference>
<accession>A0A2I1RGC0</accession>
<dbReference type="InterPro" id="IPR015068">
    <property type="entry name" value="DUF1877"/>
</dbReference>
<sequence>MGVWAFYTGLPQEDLDAVCADVQQPIEEIEMSDEPRIQCEIGKAWYRLHEVLTQGLTEPTENNIYSNAVAGQYYMWGDNSEWGDDIWWWDCYSGAFNDNKRVRQISQVLNTVDFKNLYQLHVEKHVNNDPHIFEAYDWLAECFEELKEFYAKCAELNYAVWASFG</sequence>